<dbReference type="STRING" id="1141098.A0A1Y2EC58"/>
<proteinExistence type="predicted"/>
<organism evidence="1 2">
    <name type="scientific">Pseudomassariella vexata</name>
    <dbReference type="NCBI Taxonomy" id="1141098"/>
    <lineage>
        <taxon>Eukaryota</taxon>
        <taxon>Fungi</taxon>
        <taxon>Dikarya</taxon>
        <taxon>Ascomycota</taxon>
        <taxon>Pezizomycotina</taxon>
        <taxon>Sordariomycetes</taxon>
        <taxon>Xylariomycetidae</taxon>
        <taxon>Amphisphaeriales</taxon>
        <taxon>Pseudomassariaceae</taxon>
        <taxon>Pseudomassariella</taxon>
    </lineage>
</organism>
<reference evidence="1 2" key="1">
    <citation type="submission" date="2016-07" db="EMBL/GenBank/DDBJ databases">
        <title>Pervasive Adenine N6-methylation of Active Genes in Fungi.</title>
        <authorList>
            <consortium name="DOE Joint Genome Institute"/>
            <person name="Mondo S.J."/>
            <person name="Dannebaum R.O."/>
            <person name="Kuo R.C."/>
            <person name="Labutti K."/>
            <person name="Haridas S."/>
            <person name="Kuo A."/>
            <person name="Salamov A."/>
            <person name="Ahrendt S.R."/>
            <person name="Lipzen A."/>
            <person name="Sullivan W."/>
            <person name="Andreopoulos W.B."/>
            <person name="Clum A."/>
            <person name="Lindquist E."/>
            <person name="Daum C."/>
            <person name="Ramamoorthy G.K."/>
            <person name="Gryganskyi A."/>
            <person name="Culley D."/>
            <person name="Magnuson J.K."/>
            <person name="James T.Y."/>
            <person name="O'Malley M.A."/>
            <person name="Stajich J.E."/>
            <person name="Spatafora J.W."/>
            <person name="Visel A."/>
            <person name="Grigoriev I.V."/>
        </authorList>
    </citation>
    <scope>NUCLEOTIDE SEQUENCE [LARGE SCALE GENOMIC DNA]</scope>
    <source>
        <strain evidence="1 2">CBS 129021</strain>
    </source>
</reference>
<accession>A0A1Y2EC58</accession>
<dbReference type="InParanoid" id="A0A1Y2EC58"/>
<sequence>MRLPQVRTYRLKELIGEAIPPYATLSHTWLEEDFLMDPLKIQKGHEEARSDEHKWIWVDTCCIAKTYSAEIWEAVNSMYDF</sequence>
<comment type="caution">
    <text evidence="1">The sequence shown here is derived from an EMBL/GenBank/DDBJ whole genome shotgun (WGS) entry which is preliminary data.</text>
</comment>
<gene>
    <name evidence="1" type="ORF">BCR38DRAFT_334683</name>
</gene>
<dbReference type="PANTHER" id="PTHR10622:SF10">
    <property type="entry name" value="HET DOMAIN-CONTAINING PROTEIN"/>
    <property type="match status" value="1"/>
</dbReference>
<keyword evidence="2" id="KW-1185">Reference proteome</keyword>
<protein>
    <recommendedName>
        <fullName evidence="3">Heterokaryon incompatibility domain-containing protein</fullName>
    </recommendedName>
</protein>
<dbReference type="Proteomes" id="UP000193689">
    <property type="component" value="Unassembled WGS sequence"/>
</dbReference>
<evidence type="ECO:0000313" key="1">
    <source>
        <dbReference type="EMBL" id="ORY68884.1"/>
    </source>
</evidence>
<evidence type="ECO:0008006" key="3">
    <source>
        <dbReference type="Google" id="ProtNLM"/>
    </source>
</evidence>
<dbReference type="EMBL" id="MCFJ01000003">
    <property type="protein sequence ID" value="ORY68884.1"/>
    <property type="molecule type" value="Genomic_DNA"/>
</dbReference>
<dbReference type="AlphaFoldDB" id="A0A1Y2EC58"/>
<name>A0A1Y2EC58_9PEZI</name>
<dbReference type="PANTHER" id="PTHR10622">
    <property type="entry name" value="HET DOMAIN-CONTAINING PROTEIN"/>
    <property type="match status" value="1"/>
</dbReference>
<dbReference type="RefSeq" id="XP_040719171.1">
    <property type="nucleotide sequence ID" value="XM_040855338.1"/>
</dbReference>
<evidence type="ECO:0000313" key="2">
    <source>
        <dbReference type="Proteomes" id="UP000193689"/>
    </source>
</evidence>
<dbReference type="GeneID" id="63771550"/>
<dbReference type="OrthoDB" id="674604at2759"/>